<dbReference type="SUPFAM" id="SSF52540">
    <property type="entry name" value="P-loop containing nucleoside triphosphate hydrolases"/>
    <property type="match status" value="1"/>
</dbReference>
<evidence type="ECO:0000313" key="6">
    <source>
        <dbReference type="Proteomes" id="UP000242457"/>
    </source>
</evidence>
<sequence>MGNCIERETENFLALMGPRVDTKPLKHGEECIIFLIGGPGVGKSTLSKKLSSHYNLKLISVTNILREEVNKETDRGNFFKSYMQKGNIIPAEYIVQLVVREMLKNPTTIGYLIVGFPRDKKQAVIFNTEVRQPNLLINLYARRVVLQDRMSKRAINSTRFDDNDEAVINRMIHYFTNVKGATMPNKRVVKIIDAERNIEEIYRDACKLIEEVLPKENNT</sequence>
<dbReference type="PANTHER" id="PTHR23359">
    <property type="entry name" value="NUCLEOTIDE KINASE"/>
    <property type="match status" value="1"/>
</dbReference>
<dbReference type="PRINTS" id="PR00094">
    <property type="entry name" value="ADENYLTKNASE"/>
</dbReference>
<dbReference type="Pfam" id="PF00406">
    <property type="entry name" value="ADK"/>
    <property type="match status" value="1"/>
</dbReference>
<dbReference type="Proteomes" id="UP000242457">
    <property type="component" value="Unassembled WGS sequence"/>
</dbReference>
<gene>
    <name evidence="5" type="ORF">APICC_10039</name>
</gene>
<organism evidence="5 6">
    <name type="scientific">Apis cerana cerana</name>
    <name type="common">Oriental honeybee</name>
    <dbReference type="NCBI Taxonomy" id="94128"/>
    <lineage>
        <taxon>Eukaryota</taxon>
        <taxon>Metazoa</taxon>
        <taxon>Ecdysozoa</taxon>
        <taxon>Arthropoda</taxon>
        <taxon>Hexapoda</taxon>
        <taxon>Insecta</taxon>
        <taxon>Pterygota</taxon>
        <taxon>Neoptera</taxon>
        <taxon>Endopterygota</taxon>
        <taxon>Hymenoptera</taxon>
        <taxon>Apocrita</taxon>
        <taxon>Aculeata</taxon>
        <taxon>Apoidea</taxon>
        <taxon>Anthophila</taxon>
        <taxon>Apidae</taxon>
        <taxon>Apis</taxon>
    </lineage>
</organism>
<comment type="similarity">
    <text evidence="4">Belongs to the adenylate kinase family.</text>
</comment>
<evidence type="ECO:0000256" key="4">
    <source>
        <dbReference type="RuleBase" id="RU003330"/>
    </source>
</evidence>
<evidence type="ECO:0000256" key="1">
    <source>
        <dbReference type="ARBA" id="ARBA00022679"/>
    </source>
</evidence>
<evidence type="ECO:0000313" key="5">
    <source>
        <dbReference type="EMBL" id="PBC32128.1"/>
    </source>
</evidence>
<proteinExistence type="inferred from homology"/>
<keyword evidence="2" id="KW-0547">Nucleotide-binding</keyword>
<dbReference type="GO" id="GO:0019205">
    <property type="term" value="F:nucleobase-containing compound kinase activity"/>
    <property type="evidence" value="ECO:0007669"/>
    <property type="project" value="InterPro"/>
</dbReference>
<keyword evidence="1 4" id="KW-0808">Transferase</keyword>
<protein>
    <submittedName>
        <fullName evidence="5">Adenylate kinase isoenzyme</fullName>
    </submittedName>
</protein>
<dbReference type="OrthoDB" id="442176at2759"/>
<keyword evidence="6" id="KW-1185">Reference proteome</keyword>
<name>A0A2A3EK98_APICC</name>
<dbReference type="Gene3D" id="3.40.50.300">
    <property type="entry name" value="P-loop containing nucleotide triphosphate hydrolases"/>
    <property type="match status" value="1"/>
</dbReference>
<dbReference type="AlphaFoldDB" id="A0A2A3EK98"/>
<dbReference type="EMBL" id="KZ288221">
    <property type="protein sequence ID" value="PBC32128.1"/>
    <property type="molecule type" value="Genomic_DNA"/>
</dbReference>
<dbReference type="InterPro" id="IPR000850">
    <property type="entry name" value="Adenylat/UMP-CMP_kin"/>
</dbReference>
<dbReference type="GO" id="GO:0005524">
    <property type="term" value="F:ATP binding"/>
    <property type="evidence" value="ECO:0007669"/>
    <property type="project" value="InterPro"/>
</dbReference>
<dbReference type="GO" id="GO:0006139">
    <property type="term" value="P:nucleobase-containing compound metabolic process"/>
    <property type="evidence" value="ECO:0007669"/>
    <property type="project" value="InterPro"/>
</dbReference>
<dbReference type="STRING" id="94128.A0A2A3EK98"/>
<evidence type="ECO:0000256" key="3">
    <source>
        <dbReference type="ARBA" id="ARBA00022777"/>
    </source>
</evidence>
<accession>A0A2A3EK98</accession>
<evidence type="ECO:0000256" key="2">
    <source>
        <dbReference type="ARBA" id="ARBA00022741"/>
    </source>
</evidence>
<dbReference type="HAMAP" id="MF_00235">
    <property type="entry name" value="Adenylate_kinase_Adk"/>
    <property type="match status" value="1"/>
</dbReference>
<dbReference type="InterPro" id="IPR027417">
    <property type="entry name" value="P-loop_NTPase"/>
</dbReference>
<reference evidence="5 6" key="1">
    <citation type="submission" date="2014-07" db="EMBL/GenBank/DDBJ databases">
        <title>Genomic and transcriptomic analysis on Apis cerana provide comprehensive insights into honey bee biology.</title>
        <authorList>
            <person name="Diao Q."/>
            <person name="Sun L."/>
            <person name="Zheng H."/>
            <person name="Zheng H."/>
            <person name="Xu S."/>
            <person name="Wang S."/>
            <person name="Zeng Z."/>
            <person name="Hu F."/>
            <person name="Su S."/>
            <person name="Wu J."/>
        </authorList>
    </citation>
    <scope>NUCLEOTIDE SEQUENCE [LARGE SCALE GENOMIC DNA]</scope>
    <source>
        <tissue evidence="5">Pupae without intestine</tissue>
    </source>
</reference>
<dbReference type="CDD" id="cd01428">
    <property type="entry name" value="ADK"/>
    <property type="match status" value="1"/>
</dbReference>
<keyword evidence="3 4" id="KW-0418">Kinase</keyword>